<dbReference type="AlphaFoldDB" id="A0A401QCI7"/>
<dbReference type="STRING" id="75743.A0A401QCI7"/>
<feature type="non-terminal residue" evidence="2">
    <location>
        <position position="76"/>
    </location>
</feature>
<dbReference type="EMBL" id="BFAA01038122">
    <property type="protein sequence ID" value="GCB83099.1"/>
    <property type="molecule type" value="Genomic_DNA"/>
</dbReference>
<protein>
    <submittedName>
        <fullName evidence="2">Uncharacterized protein</fullName>
    </submittedName>
</protein>
<proteinExistence type="predicted"/>
<evidence type="ECO:0000313" key="3">
    <source>
        <dbReference type="Proteomes" id="UP000288216"/>
    </source>
</evidence>
<evidence type="ECO:0000256" key="1">
    <source>
        <dbReference type="SAM" id="MobiDB-lite"/>
    </source>
</evidence>
<feature type="region of interest" description="Disordered" evidence="1">
    <location>
        <begin position="19"/>
        <end position="44"/>
    </location>
</feature>
<keyword evidence="3" id="KW-1185">Reference proteome</keyword>
<accession>A0A401QCI7</accession>
<organism evidence="2 3">
    <name type="scientific">Scyliorhinus torazame</name>
    <name type="common">Cloudy catshark</name>
    <name type="synonym">Catulus torazame</name>
    <dbReference type="NCBI Taxonomy" id="75743"/>
    <lineage>
        <taxon>Eukaryota</taxon>
        <taxon>Metazoa</taxon>
        <taxon>Chordata</taxon>
        <taxon>Craniata</taxon>
        <taxon>Vertebrata</taxon>
        <taxon>Chondrichthyes</taxon>
        <taxon>Elasmobranchii</taxon>
        <taxon>Galeomorphii</taxon>
        <taxon>Galeoidea</taxon>
        <taxon>Carcharhiniformes</taxon>
        <taxon>Scyliorhinidae</taxon>
        <taxon>Scyliorhinus</taxon>
    </lineage>
</organism>
<gene>
    <name evidence="2" type="ORF">scyTo_0024045</name>
</gene>
<name>A0A401QCI7_SCYTO</name>
<dbReference type="Proteomes" id="UP000288216">
    <property type="component" value="Unassembled WGS sequence"/>
</dbReference>
<comment type="caution">
    <text evidence="2">The sequence shown here is derived from an EMBL/GenBank/DDBJ whole genome shotgun (WGS) entry which is preliminary data.</text>
</comment>
<dbReference type="OrthoDB" id="421009at2759"/>
<sequence>MSNDFKSVLEVRTENLKMQRNRREQFSHTTVSSLPPSAANGYGGSVLLQDDARRAGDVAIDMDAKTNQQLQLIDEQ</sequence>
<reference evidence="2 3" key="1">
    <citation type="journal article" date="2018" name="Nat. Ecol. Evol.">
        <title>Shark genomes provide insights into elasmobranch evolution and the origin of vertebrates.</title>
        <authorList>
            <person name="Hara Y"/>
            <person name="Yamaguchi K"/>
            <person name="Onimaru K"/>
            <person name="Kadota M"/>
            <person name="Koyanagi M"/>
            <person name="Keeley SD"/>
            <person name="Tatsumi K"/>
            <person name="Tanaka K"/>
            <person name="Motone F"/>
            <person name="Kageyama Y"/>
            <person name="Nozu R"/>
            <person name="Adachi N"/>
            <person name="Nishimura O"/>
            <person name="Nakagawa R"/>
            <person name="Tanegashima C"/>
            <person name="Kiyatake I"/>
            <person name="Matsumoto R"/>
            <person name="Murakumo K"/>
            <person name="Nishida K"/>
            <person name="Terakita A"/>
            <person name="Kuratani S"/>
            <person name="Sato K"/>
            <person name="Hyodo S Kuraku.S."/>
        </authorList>
    </citation>
    <scope>NUCLEOTIDE SEQUENCE [LARGE SCALE GENOMIC DNA]</scope>
</reference>
<evidence type="ECO:0000313" key="2">
    <source>
        <dbReference type="EMBL" id="GCB83099.1"/>
    </source>
</evidence>